<evidence type="ECO:0000313" key="1">
    <source>
        <dbReference type="RefSeq" id="XP_059606602.1"/>
    </source>
</evidence>
<dbReference type="VEuPathDB" id="FungiDB:An18g05360"/>
<reference evidence="1" key="1">
    <citation type="submission" date="2025-02" db="EMBL/GenBank/DDBJ databases">
        <authorList>
            <consortium name="NCBI Genome Project"/>
        </authorList>
    </citation>
    <scope>NUCLEOTIDE SEQUENCE</scope>
</reference>
<dbReference type="KEGG" id="ang:An18g05360"/>
<name>A0AAJ8C056_ASPNG</name>
<dbReference type="RefSeq" id="XP_059606602.1">
    <property type="nucleotide sequence ID" value="XM_059745826.1"/>
</dbReference>
<reference evidence="1" key="2">
    <citation type="submission" date="2025-08" db="UniProtKB">
        <authorList>
            <consortium name="RefSeq"/>
        </authorList>
    </citation>
    <scope>IDENTIFICATION</scope>
</reference>
<dbReference type="GeneID" id="84593738"/>
<gene>
    <name evidence="1" type="ORF">An18g05360</name>
</gene>
<proteinExistence type="predicted"/>
<accession>A0AAJ8C056</accession>
<organism evidence="1">
    <name type="scientific">Aspergillus niger</name>
    <dbReference type="NCBI Taxonomy" id="5061"/>
    <lineage>
        <taxon>Eukaryota</taxon>
        <taxon>Fungi</taxon>
        <taxon>Dikarya</taxon>
        <taxon>Ascomycota</taxon>
        <taxon>Pezizomycotina</taxon>
        <taxon>Eurotiomycetes</taxon>
        <taxon>Eurotiomycetidae</taxon>
        <taxon>Eurotiales</taxon>
        <taxon>Aspergillaceae</taxon>
        <taxon>Aspergillus</taxon>
        <taxon>Aspergillus subgen. Circumdati</taxon>
    </lineage>
</organism>
<dbReference type="AlphaFoldDB" id="A0AAJ8C056"/>
<protein>
    <submittedName>
        <fullName evidence="1">Uncharacterized protein</fullName>
    </submittedName>
</protein>
<sequence>MAGKRPIAMETKTTKRVITVVRLQETCCCRTVIVNSIDVIHPLDGALVAYHHLIHAERTLPTRTSLFVPDASASPAIPCTGSHGFGAATSFSFLLPTPSVVILDPSQTLGSVGWDRSYGVLPSTPLNQQEG</sequence>